<dbReference type="HOGENOM" id="CLU_000604_1_2_7"/>
<evidence type="ECO:0000259" key="4">
    <source>
        <dbReference type="PROSITE" id="PS50893"/>
    </source>
</evidence>
<dbReference type="EMBL" id="CP006585">
    <property type="protein sequence ID" value="AGW13967.1"/>
    <property type="molecule type" value="Genomic_DNA"/>
</dbReference>
<dbReference type="InterPro" id="IPR003439">
    <property type="entry name" value="ABC_transporter-like_ATP-bd"/>
</dbReference>
<dbReference type="Gene3D" id="3.40.50.300">
    <property type="entry name" value="P-loop containing nucleotide triphosphate hydrolases"/>
    <property type="match status" value="1"/>
</dbReference>
<organism evidence="5 6">
    <name type="scientific">Megalodesulfovibrio gigas (strain ATCC 19364 / DSM 1382 / NCIMB 9332 / VKM B-1759)</name>
    <name type="common">Desulfovibrio gigas</name>
    <dbReference type="NCBI Taxonomy" id="1121448"/>
    <lineage>
        <taxon>Bacteria</taxon>
        <taxon>Pseudomonadati</taxon>
        <taxon>Thermodesulfobacteriota</taxon>
        <taxon>Desulfovibrionia</taxon>
        <taxon>Desulfovibrionales</taxon>
        <taxon>Desulfovibrionaceae</taxon>
        <taxon>Megalodesulfovibrio</taxon>
    </lineage>
</organism>
<sequence>MTQAPRHSGQLAAAKGLGKFYGPRLVFKDVQFTLHAGECLLLAGPNGAGKSTLLKILAGLTPADAGVCDLTVGHDRLGFLGHVTCIYPQMSGLENLRFWARVHGLSLDDEVLRARLAAVNLADAADDRAGAYSRGMAQRLNLARVFLNEPDLLLLDEPGTGLDVASSAMLTRSIRQARERGAGVIWISHHLERDLPEANAVLALSGRGAPAYHGPAAGYTPEACTC</sequence>
<protein>
    <submittedName>
        <fullName evidence="5">Putative heme exporter protein CcmA</fullName>
    </submittedName>
</protein>
<dbReference type="Pfam" id="PF00005">
    <property type="entry name" value="ABC_tran"/>
    <property type="match status" value="1"/>
</dbReference>
<dbReference type="OrthoDB" id="9809450at2"/>
<dbReference type="STRING" id="1121448.DGI_2212"/>
<proteinExistence type="predicted"/>
<name>T2GDH7_MEGG1</name>
<evidence type="ECO:0000313" key="5">
    <source>
        <dbReference type="EMBL" id="AGW13967.1"/>
    </source>
</evidence>
<dbReference type="SUPFAM" id="SSF52540">
    <property type="entry name" value="P-loop containing nucleoside triphosphate hydrolases"/>
    <property type="match status" value="1"/>
</dbReference>
<dbReference type="InterPro" id="IPR051782">
    <property type="entry name" value="ABC_Transporter_VariousFunc"/>
</dbReference>
<dbReference type="PANTHER" id="PTHR42939">
    <property type="entry name" value="ABC TRANSPORTER ATP-BINDING PROTEIN ALBC-RELATED"/>
    <property type="match status" value="1"/>
</dbReference>
<dbReference type="Proteomes" id="UP000016587">
    <property type="component" value="Chromosome"/>
</dbReference>
<dbReference type="KEGG" id="dgg:DGI_2212"/>
<dbReference type="PROSITE" id="PS50893">
    <property type="entry name" value="ABC_TRANSPORTER_2"/>
    <property type="match status" value="1"/>
</dbReference>
<dbReference type="RefSeq" id="WP_021760913.1">
    <property type="nucleotide sequence ID" value="NC_022444.1"/>
</dbReference>
<evidence type="ECO:0000256" key="3">
    <source>
        <dbReference type="ARBA" id="ARBA00022840"/>
    </source>
</evidence>
<keyword evidence="3" id="KW-0067">ATP-binding</keyword>
<keyword evidence="1" id="KW-0813">Transport</keyword>
<dbReference type="PANTHER" id="PTHR42939:SF1">
    <property type="entry name" value="ABC TRANSPORTER ATP-BINDING PROTEIN ALBC-RELATED"/>
    <property type="match status" value="1"/>
</dbReference>
<dbReference type="AlphaFoldDB" id="T2GDH7"/>
<evidence type="ECO:0000313" key="6">
    <source>
        <dbReference type="Proteomes" id="UP000016587"/>
    </source>
</evidence>
<dbReference type="GO" id="GO:0016887">
    <property type="term" value="F:ATP hydrolysis activity"/>
    <property type="evidence" value="ECO:0007669"/>
    <property type="project" value="InterPro"/>
</dbReference>
<dbReference type="InterPro" id="IPR027417">
    <property type="entry name" value="P-loop_NTPase"/>
</dbReference>
<evidence type="ECO:0000256" key="1">
    <source>
        <dbReference type="ARBA" id="ARBA00022448"/>
    </source>
</evidence>
<dbReference type="eggNOG" id="COG1131">
    <property type="taxonomic scope" value="Bacteria"/>
</dbReference>
<gene>
    <name evidence="5" type="primary">ccmA</name>
    <name evidence="5" type="ORF">DGI_2212</name>
</gene>
<dbReference type="PATRIC" id="fig|1121448.10.peg.2164"/>
<dbReference type="CDD" id="cd03230">
    <property type="entry name" value="ABC_DR_subfamily_A"/>
    <property type="match status" value="1"/>
</dbReference>
<dbReference type="InterPro" id="IPR003593">
    <property type="entry name" value="AAA+_ATPase"/>
</dbReference>
<reference evidence="5 6" key="1">
    <citation type="journal article" date="2013" name="J. Bacteriol.">
        <title>Roles of HynAB and Ech, the only two hydrogenases found in the model sulfate reducer Desulfovibrio gigas.</title>
        <authorList>
            <person name="Morais-Silva F.O."/>
            <person name="Santos C.I."/>
            <person name="Rodrigues R."/>
            <person name="Pereira I.A."/>
            <person name="Rodrigues-Pousada C."/>
        </authorList>
    </citation>
    <scope>NUCLEOTIDE SEQUENCE [LARGE SCALE GENOMIC DNA]</scope>
    <source>
        <strain evidence="6">ATCC 19364 / DSM 1382 / NCIMB 9332 / VKM B-1759</strain>
    </source>
</reference>
<accession>T2GDH7</accession>
<feature type="domain" description="ABC transporter" evidence="4">
    <location>
        <begin position="12"/>
        <end position="224"/>
    </location>
</feature>
<dbReference type="GO" id="GO:0005524">
    <property type="term" value="F:ATP binding"/>
    <property type="evidence" value="ECO:0007669"/>
    <property type="project" value="UniProtKB-KW"/>
</dbReference>
<keyword evidence="2" id="KW-0547">Nucleotide-binding</keyword>
<keyword evidence="6" id="KW-1185">Reference proteome</keyword>
<reference evidence="6" key="2">
    <citation type="submission" date="2013-07" db="EMBL/GenBank/DDBJ databases">
        <authorList>
            <person name="Morais-Silva F.O."/>
            <person name="Rezende A.M."/>
            <person name="Pimentel C."/>
            <person name="Resende D.M."/>
            <person name="Santos C.I."/>
            <person name="Clemente C."/>
            <person name="de Oliveira L.M."/>
            <person name="da Silva S.M."/>
            <person name="Costa D.A."/>
            <person name="Varela-Raposo A."/>
            <person name="Horacio E.C.A."/>
            <person name="Matos M."/>
            <person name="Flores O."/>
            <person name="Ruiz J.C."/>
            <person name="Rodrigues-Pousada C."/>
        </authorList>
    </citation>
    <scope>NUCLEOTIDE SEQUENCE [LARGE SCALE GENOMIC DNA]</scope>
    <source>
        <strain evidence="6">ATCC 19364 / DSM 1382 / NCIMB 9332 / VKM B-1759</strain>
    </source>
</reference>
<dbReference type="SMART" id="SM00382">
    <property type="entry name" value="AAA"/>
    <property type="match status" value="1"/>
</dbReference>
<evidence type="ECO:0000256" key="2">
    <source>
        <dbReference type="ARBA" id="ARBA00022741"/>
    </source>
</evidence>